<accession>A0ABQ8SGL0</accession>
<dbReference type="InterPro" id="IPR036397">
    <property type="entry name" value="RNaseH_sf"/>
</dbReference>
<name>A0ABQ8SGL0_PERAM</name>
<dbReference type="PANTHER" id="PTHR47326:SF1">
    <property type="entry name" value="HTH PSQ-TYPE DOMAIN-CONTAINING PROTEIN"/>
    <property type="match status" value="1"/>
</dbReference>
<feature type="region of interest" description="Disordered" evidence="1">
    <location>
        <begin position="40"/>
        <end position="96"/>
    </location>
</feature>
<keyword evidence="3" id="KW-1185">Reference proteome</keyword>
<sequence length="257" mass="29212">MLYLYKSTTVRLLNHSQNRSGKHNKPQAGVQAFRSLLRTKEKKVMKPPVPPANVSPAMNVISNPSPSQRSEGNNGQSNQPCQQHASGGGTPTNRRQKSWDLLDQTAIAQARQQKQHPQQQTQHQTPLHSVCVTKWCAISAKGVLGLYFVENDGGYPLTVNQNHLRNLIITPFLRDLRRLCCARNIAHHTARNLLNFLKEHFGERIIYHGTTFPYPPDITPFNAYVWGMLKKSIFRQSPLTTIVKLRGKIIELFRHLQ</sequence>
<proteinExistence type="predicted"/>
<evidence type="ECO:0000313" key="3">
    <source>
        <dbReference type="Proteomes" id="UP001148838"/>
    </source>
</evidence>
<dbReference type="EMBL" id="JAJSOF020000029">
    <property type="protein sequence ID" value="KAJ4432817.1"/>
    <property type="molecule type" value="Genomic_DNA"/>
</dbReference>
<gene>
    <name evidence="2" type="ORF">ANN_21456</name>
</gene>
<protein>
    <submittedName>
        <fullName evidence="2">Uncharacterized protein</fullName>
    </submittedName>
</protein>
<evidence type="ECO:0000256" key="1">
    <source>
        <dbReference type="SAM" id="MobiDB-lite"/>
    </source>
</evidence>
<dbReference type="Proteomes" id="UP001148838">
    <property type="component" value="Unassembled WGS sequence"/>
</dbReference>
<dbReference type="Gene3D" id="3.30.420.10">
    <property type="entry name" value="Ribonuclease H-like superfamily/Ribonuclease H"/>
    <property type="match status" value="1"/>
</dbReference>
<reference evidence="2 3" key="1">
    <citation type="journal article" date="2022" name="Allergy">
        <title>Genome assembly and annotation of Periplaneta americana reveal a comprehensive cockroach allergen profile.</title>
        <authorList>
            <person name="Wang L."/>
            <person name="Xiong Q."/>
            <person name="Saelim N."/>
            <person name="Wang L."/>
            <person name="Nong W."/>
            <person name="Wan A.T."/>
            <person name="Shi M."/>
            <person name="Liu X."/>
            <person name="Cao Q."/>
            <person name="Hui J.H.L."/>
            <person name="Sookrung N."/>
            <person name="Leung T.F."/>
            <person name="Tungtrongchitr A."/>
            <person name="Tsui S.K.W."/>
        </authorList>
    </citation>
    <scope>NUCLEOTIDE SEQUENCE [LARGE SCALE GENOMIC DNA]</scope>
    <source>
        <strain evidence="2">PWHHKU_190912</strain>
    </source>
</reference>
<evidence type="ECO:0000313" key="2">
    <source>
        <dbReference type="EMBL" id="KAJ4432817.1"/>
    </source>
</evidence>
<organism evidence="2 3">
    <name type="scientific">Periplaneta americana</name>
    <name type="common">American cockroach</name>
    <name type="synonym">Blatta americana</name>
    <dbReference type="NCBI Taxonomy" id="6978"/>
    <lineage>
        <taxon>Eukaryota</taxon>
        <taxon>Metazoa</taxon>
        <taxon>Ecdysozoa</taxon>
        <taxon>Arthropoda</taxon>
        <taxon>Hexapoda</taxon>
        <taxon>Insecta</taxon>
        <taxon>Pterygota</taxon>
        <taxon>Neoptera</taxon>
        <taxon>Polyneoptera</taxon>
        <taxon>Dictyoptera</taxon>
        <taxon>Blattodea</taxon>
        <taxon>Blattoidea</taxon>
        <taxon>Blattidae</taxon>
        <taxon>Blattinae</taxon>
        <taxon>Periplaneta</taxon>
    </lineage>
</organism>
<feature type="compositionally biased region" description="Polar residues" evidence="1">
    <location>
        <begin position="60"/>
        <end position="85"/>
    </location>
</feature>
<comment type="caution">
    <text evidence="2">The sequence shown here is derived from an EMBL/GenBank/DDBJ whole genome shotgun (WGS) entry which is preliminary data.</text>
</comment>
<dbReference type="PANTHER" id="PTHR47326">
    <property type="entry name" value="TRANSPOSABLE ELEMENT TC3 TRANSPOSASE-LIKE PROTEIN"/>
    <property type="match status" value="1"/>
</dbReference>